<dbReference type="RefSeq" id="XP_047781873.1">
    <property type="nucleotide sequence ID" value="XM_047925604.1"/>
</dbReference>
<protein>
    <recommendedName>
        <fullName evidence="7">Nudix hydrolase domain-containing protein</fullName>
    </recommendedName>
</protein>
<keyword evidence="5" id="KW-0460">Magnesium</keyword>
<evidence type="ECO:0000313" key="9">
    <source>
        <dbReference type="Proteomes" id="UP000814176"/>
    </source>
</evidence>
<evidence type="ECO:0000256" key="1">
    <source>
        <dbReference type="ARBA" id="ARBA00001936"/>
    </source>
</evidence>
<evidence type="ECO:0000259" key="7">
    <source>
        <dbReference type="PROSITE" id="PS51462"/>
    </source>
</evidence>
<evidence type="ECO:0000313" key="8">
    <source>
        <dbReference type="EMBL" id="KAH9840223.1"/>
    </source>
</evidence>
<dbReference type="PANTHER" id="PTHR12992:SF24">
    <property type="entry name" value="PEROXISOMAL COENZYME A DIPHOSPHATASE NUDT7"/>
    <property type="match status" value="1"/>
</dbReference>
<sequence>MLRTLTTAATTNPSLVRVPITSPFTRSSLNSIRSILASSDTQEAHAAVLIPLCNVDNKPGVLLEVRGKLRTHSGEVSFPGGKTDASPLAAALRESQEELGIHPRQVEILGRIGPTETSLSGLRVWPYVGFVHAERQAETPLDDPDVDAPLPSLSLSTLTLSPAEVAHAFHLPMAAVVSPPRLHTYLFRAARPYFAVSVADLVSGPHAVHSGPDIAPKWTNDPQQRDEIGGGREGRLEVWGLTGWYLSELMRHLGVYSDQPNVR</sequence>
<dbReference type="PROSITE" id="PS51462">
    <property type="entry name" value="NUDIX"/>
    <property type="match status" value="1"/>
</dbReference>
<comment type="cofactor">
    <cofactor evidence="1">
        <name>Mn(2+)</name>
        <dbReference type="ChEBI" id="CHEBI:29035"/>
    </cofactor>
</comment>
<dbReference type="EMBL" id="JADCUA010000005">
    <property type="protein sequence ID" value="KAH9840223.1"/>
    <property type="molecule type" value="Genomic_DNA"/>
</dbReference>
<comment type="cofactor">
    <cofactor evidence="2">
        <name>Mg(2+)</name>
        <dbReference type="ChEBI" id="CHEBI:18420"/>
    </cofactor>
</comment>
<dbReference type="InterPro" id="IPR000086">
    <property type="entry name" value="NUDIX_hydrolase_dom"/>
</dbReference>
<comment type="caution">
    <text evidence="8">The sequence shown here is derived from an EMBL/GenBank/DDBJ whole genome shotgun (WGS) entry which is preliminary data.</text>
</comment>
<keyword evidence="4" id="KW-0378">Hydrolase</keyword>
<evidence type="ECO:0000256" key="2">
    <source>
        <dbReference type="ARBA" id="ARBA00001946"/>
    </source>
</evidence>
<dbReference type="Gene3D" id="3.90.79.10">
    <property type="entry name" value="Nucleoside Triphosphate Pyrophosphohydrolase"/>
    <property type="match status" value="1"/>
</dbReference>
<gene>
    <name evidence="8" type="ORF">C8Q71DRAFT_795355</name>
</gene>
<dbReference type="InterPro" id="IPR045121">
    <property type="entry name" value="CoAse"/>
</dbReference>
<keyword evidence="3" id="KW-0479">Metal-binding</keyword>
<dbReference type="Pfam" id="PF00293">
    <property type="entry name" value="NUDIX"/>
    <property type="match status" value="1"/>
</dbReference>
<dbReference type="InterPro" id="IPR015797">
    <property type="entry name" value="NUDIX_hydrolase-like_dom_sf"/>
</dbReference>
<dbReference type="CDD" id="cd03426">
    <property type="entry name" value="NUDIX_CoAse_Nudt7"/>
    <property type="match status" value="1"/>
</dbReference>
<dbReference type="GeneID" id="72006336"/>
<dbReference type="PANTHER" id="PTHR12992">
    <property type="entry name" value="NUDIX HYDROLASE"/>
    <property type="match status" value="1"/>
</dbReference>
<evidence type="ECO:0000256" key="3">
    <source>
        <dbReference type="ARBA" id="ARBA00022723"/>
    </source>
</evidence>
<keyword evidence="9" id="KW-1185">Reference proteome</keyword>
<evidence type="ECO:0000256" key="6">
    <source>
        <dbReference type="ARBA" id="ARBA00023211"/>
    </source>
</evidence>
<reference evidence="8 9" key="1">
    <citation type="journal article" date="2021" name="Environ. Microbiol.">
        <title>Gene family expansions and transcriptome signatures uncover fungal adaptations to wood decay.</title>
        <authorList>
            <person name="Hage H."/>
            <person name="Miyauchi S."/>
            <person name="Viragh M."/>
            <person name="Drula E."/>
            <person name="Min B."/>
            <person name="Chaduli D."/>
            <person name="Navarro D."/>
            <person name="Favel A."/>
            <person name="Norest M."/>
            <person name="Lesage-Meessen L."/>
            <person name="Balint B."/>
            <person name="Merenyi Z."/>
            <person name="de Eugenio L."/>
            <person name="Morin E."/>
            <person name="Martinez A.T."/>
            <person name="Baldrian P."/>
            <person name="Stursova M."/>
            <person name="Martinez M.J."/>
            <person name="Novotny C."/>
            <person name="Magnuson J.K."/>
            <person name="Spatafora J.W."/>
            <person name="Maurice S."/>
            <person name="Pangilinan J."/>
            <person name="Andreopoulos W."/>
            <person name="LaButti K."/>
            <person name="Hundley H."/>
            <person name="Na H."/>
            <person name="Kuo A."/>
            <person name="Barry K."/>
            <person name="Lipzen A."/>
            <person name="Henrissat B."/>
            <person name="Riley R."/>
            <person name="Ahrendt S."/>
            <person name="Nagy L.G."/>
            <person name="Grigoriev I.V."/>
            <person name="Martin F."/>
            <person name="Rosso M.N."/>
        </authorList>
    </citation>
    <scope>NUCLEOTIDE SEQUENCE [LARGE SCALE GENOMIC DNA]</scope>
    <source>
        <strain evidence="8 9">CIRM-BRFM 1785</strain>
    </source>
</reference>
<evidence type="ECO:0000256" key="5">
    <source>
        <dbReference type="ARBA" id="ARBA00022842"/>
    </source>
</evidence>
<organism evidence="8 9">
    <name type="scientific">Rhodofomes roseus</name>
    <dbReference type="NCBI Taxonomy" id="34475"/>
    <lineage>
        <taxon>Eukaryota</taxon>
        <taxon>Fungi</taxon>
        <taxon>Dikarya</taxon>
        <taxon>Basidiomycota</taxon>
        <taxon>Agaricomycotina</taxon>
        <taxon>Agaricomycetes</taxon>
        <taxon>Polyporales</taxon>
        <taxon>Rhodofomes</taxon>
    </lineage>
</organism>
<proteinExistence type="predicted"/>
<feature type="domain" description="Nudix hydrolase" evidence="7">
    <location>
        <begin position="43"/>
        <end position="195"/>
    </location>
</feature>
<keyword evidence="6" id="KW-0464">Manganese</keyword>
<evidence type="ECO:0000256" key="4">
    <source>
        <dbReference type="ARBA" id="ARBA00022801"/>
    </source>
</evidence>
<dbReference type="SUPFAM" id="SSF55811">
    <property type="entry name" value="Nudix"/>
    <property type="match status" value="1"/>
</dbReference>
<name>A0ABQ8KPY4_9APHY</name>
<dbReference type="Proteomes" id="UP000814176">
    <property type="component" value="Unassembled WGS sequence"/>
</dbReference>
<accession>A0ABQ8KPY4</accession>